<gene>
    <name evidence="5" type="ORF">LYPA_23C008574</name>
</gene>
<dbReference type="InterPro" id="IPR001519">
    <property type="entry name" value="Ferritin"/>
</dbReference>
<comment type="function">
    <text evidence="3">Stores iron in a soluble, non-toxic, readily available form. Important for iron homeostasis. Iron is taken up in the ferrous form and deposited as ferric hydroxides after oxidation. Also plays a role in delivery of iron to cells. Mediates iron uptake in capsule cells of the developing kidney. Delivery to lysosomes by the cargo receptor NCOA4 for autophagic degradation and release or iron.</text>
</comment>
<accession>A0A485MIY7</accession>
<evidence type="ECO:0000256" key="3">
    <source>
        <dbReference type="ARBA" id="ARBA00045578"/>
    </source>
</evidence>
<dbReference type="GO" id="GO:0044754">
    <property type="term" value="C:autolysosome"/>
    <property type="evidence" value="ECO:0007669"/>
    <property type="project" value="UniProtKB-SubCell"/>
</dbReference>
<evidence type="ECO:0000256" key="4">
    <source>
        <dbReference type="ARBA" id="ARBA00047045"/>
    </source>
</evidence>
<evidence type="ECO:0000313" key="6">
    <source>
        <dbReference type="Proteomes" id="UP000386466"/>
    </source>
</evidence>
<dbReference type="Proteomes" id="UP000386466">
    <property type="component" value="Unassembled WGS sequence"/>
</dbReference>
<sequence>MSPQIHQNYSTQVEATISYLVNTHLPASYTSLSGLRFQIPPCGSGGCGPLLLRQKPAQDKGGKTPNATETAKVLETRPRQALLGIYALGSELAGSHPCDSVENHFLDEEVSCIKKTGTI</sequence>
<dbReference type="InterPro" id="IPR012347">
    <property type="entry name" value="Ferritin-like"/>
</dbReference>
<dbReference type="AlphaFoldDB" id="A0A485MIY7"/>
<evidence type="ECO:0000256" key="2">
    <source>
        <dbReference type="ARBA" id="ARBA00044942"/>
    </source>
</evidence>
<dbReference type="GO" id="GO:0006826">
    <property type="term" value="P:iron ion transport"/>
    <property type="evidence" value="ECO:0007669"/>
    <property type="project" value="InterPro"/>
</dbReference>
<comment type="subunit">
    <text evidence="4">Oligomer of 24 subunits. There are two types of subunits: L (light) chain and H (heavy) chain. The major chain can be light or heavy, depending on the species and tissue type. The functional molecule forms a roughly spherical shell with a diameter of 12 nm and contains a central cavity into which the insoluble mineral iron core is deposited. Interacts with NCOA4.</text>
</comment>
<dbReference type="Gene3D" id="1.20.1260.10">
    <property type="match status" value="1"/>
</dbReference>
<protein>
    <recommendedName>
        <fullName evidence="1">Ferritin light chain</fullName>
    </recommendedName>
</protein>
<name>A0A485MIY7_LYNPA</name>
<proteinExistence type="predicted"/>
<comment type="subcellular location">
    <subcellularLocation>
        <location evidence="2">Autolysosome</location>
    </subcellularLocation>
</comment>
<evidence type="ECO:0000256" key="1">
    <source>
        <dbReference type="ARBA" id="ARBA00040044"/>
    </source>
</evidence>
<dbReference type="SUPFAM" id="SSF47240">
    <property type="entry name" value="Ferritin-like"/>
    <property type="match status" value="1"/>
</dbReference>
<dbReference type="GO" id="GO:0008199">
    <property type="term" value="F:ferric iron binding"/>
    <property type="evidence" value="ECO:0007669"/>
    <property type="project" value="InterPro"/>
</dbReference>
<dbReference type="GO" id="GO:0006879">
    <property type="term" value="P:intracellular iron ion homeostasis"/>
    <property type="evidence" value="ECO:0007669"/>
    <property type="project" value="InterPro"/>
</dbReference>
<dbReference type="GO" id="GO:0008198">
    <property type="term" value="F:ferrous iron binding"/>
    <property type="evidence" value="ECO:0007669"/>
    <property type="project" value="TreeGrafter"/>
</dbReference>
<keyword evidence="6" id="KW-1185">Reference proteome</keyword>
<dbReference type="PANTHER" id="PTHR11431:SF47">
    <property type="entry name" value="FERRITIN LIGHT CHAIN"/>
    <property type="match status" value="1"/>
</dbReference>
<organism evidence="5 6">
    <name type="scientific">Lynx pardinus</name>
    <name type="common">Iberian lynx</name>
    <name type="synonym">Felis pardina</name>
    <dbReference type="NCBI Taxonomy" id="191816"/>
    <lineage>
        <taxon>Eukaryota</taxon>
        <taxon>Metazoa</taxon>
        <taxon>Chordata</taxon>
        <taxon>Craniata</taxon>
        <taxon>Vertebrata</taxon>
        <taxon>Euteleostomi</taxon>
        <taxon>Mammalia</taxon>
        <taxon>Eutheria</taxon>
        <taxon>Laurasiatheria</taxon>
        <taxon>Carnivora</taxon>
        <taxon>Feliformia</taxon>
        <taxon>Felidae</taxon>
        <taxon>Felinae</taxon>
        <taxon>Lynx</taxon>
    </lineage>
</organism>
<dbReference type="EMBL" id="CAAGRJ010002339">
    <property type="protein sequence ID" value="VFV20154.1"/>
    <property type="molecule type" value="Genomic_DNA"/>
</dbReference>
<dbReference type="InterPro" id="IPR009078">
    <property type="entry name" value="Ferritin-like_SF"/>
</dbReference>
<reference evidence="5 6" key="1">
    <citation type="submission" date="2019-01" db="EMBL/GenBank/DDBJ databases">
        <authorList>
            <person name="Alioto T."/>
            <person name="Alioto T."/>
        </authorList>
    </citation>
    <scope>NUCLEOTIDE SEQUENCE [LARGE SCALE GENOMIC DNA]</scope>
</reference>
<evidence type="ECO:0000313" key="5">
    <source>
        <dbReference type="EMBL" id="VFV20154.1"/>
    </source>
</evidence>
<dbReference type="PANTHER" id="PTHR11431">
    <property type="entry name" value="FERRITIN"/>
    <property type="match status" value="1"/>
</dbReference>